<evidence type="ECO:0000313" key="1">
    <source>
        <dbReference type="EMBL" id="KAK8086561.1"/>
    </source>
</evidence>
<sequence length="107" mass="12005">MIVSSSPIDQYWYVEEDTAFSQVSLAGDTSIGSHSAVTRYPIISIEIGGLQHQQFQMLKFIFSAAAFHMSLSRVKHYTIDPDILVSQQKPHSGVYSDHRFSPQSQSL</sequence>
<dbReference type="EMBL" id="JAQQWL010000002">
    <property type="protein sequence ID" value="KAK8086561.1"/>
    <property type="molecule type" value="Genomic_DNA"/>
</dbReference>
<dbReference type="RefSeq" id="XP_066721085.1">
    <property type="nucleotide sequence ID" value="XM_066852944.1"/>
</dbReference>
<dbReference type="Proteomes" id="UP001480595">
    <property type="component" value="Unassembled WGS sequence"/>
</dbReference>
<organism evidence="1 2">
    <name type="scientific">Apiospora phragmitis</name>
    <dbReference type="NCBI Taxonomy" id="2905665"/>
    <lineage>
        <taxon>Eukaryota</taxon>
        <taxon>Fungi</taxon>
        <taxon>Dikarya</taxon>
        <taxon>Ascomycota</taxon>
        <taxon>Pezizomycotina</taxon>
        <taxon>Sordariomycetes</taxon>
        <taxon>Xylariomycetidae</taxon>
        <taxon>Amphisphaeriales</taxon>
        <taxon>Apiosporaceae</taxon>
        <taxon>Apiospora</taxon>
    </lineage>
</organism>
<accession>A0ABR1WTT5</accession>
<name>A0ABR1WTT5_9PEZI</name>
<evidence type="ECO:0000313" key="2">
    <source>
        <dbReference type="Proteomes" id="UP001480595"/>
    </source>
</evidence>
<comment type="caution">
    <text evidence="1">The sequence shown here is derived from an EMBL/GenBank/DDBJ whole genome shotgun (WGS) entry which is preliminary data.</text>
</comment>
<dbReference type="GeneID" id="92086007"/>
<protein>
    <submittedName>
        <fullName evidence="1">Uncharacterized protein</fullName>
    </submittedName>
</protein>
<proteinExistence type="predicted"/>
<reference evidence="1 2" key="1">
    <citation type="submission" date="2023-01" db="EMBL/GenBank/DDBJ databases">
        <title>Analysis of 21 Apiospora genomes using comparative genomics revels a genus with tremendous synthesis potential of carbohydrate active enzymes and secondary metabolites.</title>
        <authorList>
            <person name="Sorensen T."/>
        </authorList>
    </citation>
    <scope>NUCLEOTIDE SEQUENCE [LARGE SCALE GENOMIC DNA]</scope>
    <source>
        <strain evidence="1 2">CBS 135458</strain>
    </source>
</reference>
<gene>
    <name evidence="1" type="ORF">PG994_001535</name>
</gene>
<keyword evidence="2" id="KW-1185">Reference proteome</keyword>